<feature type="compositionally biased region" description="Polar residues" evidence="2">
    <location>
        <begin position="607"/>
        <end position="621"/>
    </location>
</feature>
<evidence type="ECO:0000256" key="2">
    <source>
        <dbReference type="SAM" id="MobiDB-lite"/>
    </source>
</evidence>
<protein>
    <submittedName>
        <fullName evidence="3">Uncharacterized protein</fullName>
    </submittedName>
</protein>
<organism evidence="3 4">
    <name type="scientific">Lentinus tigrinus ALCF2SS1-6</name>
    <dbReference type="NCBI Taxonomy" id="1328759"/>
    <lineage>
        <taxon>Eukaryota</taxon>
        <taxon>Fungi</taxon>
        <taxon>Dikarya</taxon>
        <taxon>Basidiomycota</taxon>
        <taxon>Agaricomycotina</taxon>
        <taxon>Agaricomycetes</taxon>
        <taxon>Polyporales</taxon>
        <taxon>Polyporaceae</taxon>
        <taxon>Lentinus</taxon>
    </lineage>
</organism>
<dbReference type="STRING" id="1328759.A0A5C2SUR1"/>
<name>A0A5C2SUR1_9APHY</name>
<evidence type="ECO:0000313" key="3">
    <source>
        <dbReference type="EMBL" id="RPD67370.1"/>
    </source>
</evidence>
<feature type="region of interest" description="Disordered" evidence="2">
    <location>
        <begin position="1032"/>
        <end position="1097"/>
    </location>
</feature>
<sequence>MDTSEASASSSASSGSPVESPIDLQPPSRSARSSISEHTRRRRSKDDRPNTFSSMRDVARVLISRERETMDLKRTLYTLTEQLKAERQRADAAENKTREVLALFKSANEAKITAEQASARANEELRLYKLQYENAREELRRAQKLIDALEQQRVDAEEVAAKARSMARKLKEERIVIHAKEEGRRQGLEEGLQQGRAMGYEEGRAAGYERGRADTERAYTSAPVTEMDYETPRTRQYEPVQITRPSSSEESEENDPVGNYTQPLDHNLAVPPPVTTPAPVLAQGAAPVVPPRTPPVSIHNVLSPSHPPVDIPPDGWIPSVDDGRIRLPPPHEMAPPPPTPSPPLSAVLNNVKNIPDEPVMIPPPASSEPEHNRRPRHRRRNSNESQSTTMSQFEILGPPSVGSAPSTLRPSARERPAVLSAIAEERERTSSVSSPEYGMPNLSTQSFQMPTPTPGMPVPAPNSPQNPPPPQNPAYPDTTPRYATRSVENLARSSDDYYSRSNTPRYAGTEGSYRSRSPGPDNAYRSRSPGPDNAYRSRSPGPDNAYRSRSPGPDNAYRSRSPEPGTTTPRYEPTRDRGAYDRYGGADTVPRGSTPASIYSVPRGGTPSVQRAPSVGASSAYSVPRGGTPSVQRAPSAGTPSIHRAPSAGPPSVHRYSSRDNMPRVQNIYAPPHSPHSSPESPIPPIVAPAPTLRPHSQQAPENRGSMSSNEINFTIEPPSRPESNISRAEGAEPHRSFLSAEDADRPLPSTPTEPDPSTQPPPVTNPVIPPPVMMSGSWGGPPPGFVPTGPPSPVGSSTVGPAGVPLPPSSYGGSTIGPAGVPLPSSVYGSTPSMRSESVIPGGFPGGEGPPPVIPLQPSSRSSHSAGSSRGAKEPYSRSAIKRRDDDTDSSVSSGMGSADSLTTPPPRTRKLPTRSTTPAYAEAPLPANVQYPVPPTPRSSTSNSLGSYTNRAARVPLPASVSGSVSGSVAGSVVGGPGPTTRSSVLGGMRAPSESGRMRSPLMGGGRNLSSPMASSMSLPVAEPVIPIPIPEPTPITSSPLSNRSPYRRTTTPLADIDPGPVIPPPVARAPSPVASAVSAATTTNTKGGKKKKRR</sequence>
<feature type="compositionally biased region" description="Low complexity" evidence="2">
    <location>
        <begin position="891"/>
        <end position="904"/>
    </location>
</feature>
<evidence type="ECO:0000313" key="4">
    <source>
        <dbReference type="Proteomes" id="UP000313359"/>
    </source>
</evidence>
<feature type="compositionally biased region" description="Basic and acidic residues" evidence="2">
    <location>
        <begin position="872"/>
        <end position="887"/>
    </location>
</feature>
<feature type="region of interest" description="Disordered" evidence="2">
    <location>
        <begin position="303"/>
        <end position="1018"/>
    </location>
</feature>
<feature type="compositionally biased region" description="Polar residues" evidence="2">
    <location>
        <begin position="1043"/>
        <end position="1055"/>
    </location>
</feature>
<feature type="compositionally biased region" description="Pro residues" evidence="2">
    <location>
        <begin position="749"/>
        <end position="773"/>
    </location>
</feature>
<feature type="compositionally biased region" description="Low complexity" evidence="2">
    <location>
        <begin position="1071"/>
        <end position="1089"/>
    </location>
</feature>
<keyword evidence="1" id="KW-0175">Coiled coil</keyword>
<feature type="compositionally biased region" description="Polar residues" evidence="2">
    <location>
        <begin position="828"/>
        <end position="837"/>
    </location>
</feature>
<dbReference type="Proteomes" id="UP000313359">
    <property type="component" value="Unassembled WGS sequence"/>
</dbReference>
<feature type="compositionally biased region" description="Polar residues" evidence="2">
    <location>
        <begin position="940"/>
        <end position="952"/>
    </location>
</feature>
<reference evidence="3" key="1">
    <citation type="journal article" date="2018" name="Genome Biol. Evol.">
        <title>Genomics and development of Lentinus tigrinus, a white-rot wood-decaying mushroom with dimorphic fruiting bodies.</title>
        <authorList>
            <person name="Wu B."/>
            <person name="Xu Z."/>
            <person name="Knudson A."/>
            <person name="Carlson A."/>
            <person name="Chen N."/>
            <person name="Kovaka S."/>
            <person name="LaButti K."/>
            <person name="Lipzen A."/>
            <person name="Pennachio C."/>
            <person name="Riley R."/>
            <person name="Schakwitz W."/>
            <person name="Umezawa K."/>
            <person name="Ohm R.A."/>
            <person name="Grigoriev I.V."/>
            <person name="Nagy L.G."/>
            <person name="Gibbons J."/>
            <person name="Hibbett D."/>
        </authorList>
    </citation>
    <scope>NUCLEOTIDE SEQUENCE [LARGE SCALE GENOMIC DNA]</scope>
    <source>
        <strain evidence="3">ALCF2SS1-6</strain>
    </source>
</reference>
<feature type="compositionally biased region" description="Polar residues" evidence="2">
    <location>
        <begin position="27"/>
        <end position="36"/>
    </location>
</feature>
<feature type="compositionally biased region" description="Pro residues" evidence="2">
    <location>
        <begin position="327"/>
        <end position="343"/>
    </location>
</feature>
<evidence type="ECO:0000256" key="1">
    <source>
        <dbReference type="SAM" id="Coils"/>
    </source>
</evidence>
<dbReference type="EMBL" id="ML122250">
    <property type="protein sequence ID" value="RPD67370.1"/>
    <property type="molecule type" value="Genomic_DNA"/>
</dbReference>
<accession>A0A5C2SUR1</accession>
<feature type="compositionally biased region" description="Pro residues" evidence="2">
    <location>
        <begin position="781"/>
        <end position="794"/>
    </location>
</feature>
<feature type="compositionally biased region" description="Low complexity" evidence="2">
    <location>
        <begin position="860"/>
        <end position="871"/>
    </location>
</feature>
<dbReference type="OrthoDB" id="3268221at2759"/>
<dbReference type="AlphaFoldDB" id="A0A5C2SUR1"/>
<feature type="compositionally biased region" description="Pro residues" evidence="2">
    <location>
        <begin position="451"/>
        <end position="473"/>
    </location>
</feature>
<feature type="region of interest" description="Disordered" evidence="2">
    <location>
        <begin position="229"/>
        <end position="262"/>
    </location>
</feature>
<feature type="coiled-coil region" evidence="1">
    <location>
        <begin position="76"/>
        <end position="173"/>
    </location>
</feature>
<keyword evidence="4" id="KW-1185">Reference proteome</keyword>
<proteinExistence type="predicted"/>
<feature type="region of interest" description="Disordered" evidence="2">
    <location>
        <begin position="1"/>
        <end position="57"/>
    </location>
</feature>
<feature type="compositionally biased region" description="Low complexity" evidence="2">
    <location>
        <begin position="795"/>
        <end position="804"/>
    </location>
</feature>
<gene>
    <name evidence="3" type="ORF">L227DRAFT_648441</name>
</gene>
<feature type="compositionally biased region" description="Low complexity" evidence="2">
    <location>
        <begin position="957"/>
        <end position="974"/>
    </location>
</feature>
<feature type="compositionally biased region" description="Polar residues" evidence="2">
    <location>
        <begin position="695"/>
        <end position="713"/>
    </location>
</feature>
<feature type="compositionally biased region" description="Low complexity" evidence="2">
    <location>
        <begin position="1"/>
        <end position="16"/>
    </location>
</feature>